<dbReference type="GO" id="GO:0005737">
    <property type="term" value="C:cytoplasm"/>
    <property type="evidence" value="ECO:0007669"/>
    <property type="project" value="TreeGrafter"/>
</dbReference>
<evidence type="ECO:0000313" key="3">
    <source>
        <dbReference type="Proteomes" id="UP000483820"/>
    </source>
</evidence>
<dbReference type="RefSeq" id="XP_053587728.1">
    <property type="nucleotide sequence ID" value="XM_053728151.1"/>
</dbReference>
<organism evidence="2 3">
    <name type="scientific">Caenorhabditis remanei</name>
    <name type="common">Caenorhabditis vulgaris</name>
    <dbReference type="NCBI Taxonomy" id="31234"/>
    <lineage>
        <taxon>Eukaryota</taxon>
        <taxon>Metazoa</taxon>
        <taxon>Ecdysozoa</taxon>
        <taxon>Nematoda</taxon>
        <taxon>Chromadorea</taxon>
        <taxon>Rhabditida</taxon>
        <taxon>Rhabditina</taxon>
        <taxon>Rhabditomorpha</taxon>
        <taxon>Rhabditoidea</taxon>
        <taxon>Rhabditidae</taxon>
        <taxon>Peloderinae</taxon>
        <taxon>Caenorhabditis</taxon>
    </lineage>
</organism>
<accession>A0A6A5H7H9</accession>
<proteinExistence type="predicted"/>
<dbReference type="PANTHER" id="PTHR12227:SF0">
    <property type="entry name" value="GLYCERATE KINASE"/>
    <property type="match status" value="1"/>
</dbReference>
<dbReference type="CTD" id="9812100"/>
<name>A0A6A5H7H9_CAERE</name>
<evidence type="ECO:0000313" key="2">
    <source>
        <dbReference type="EMBL" id="KAF1762744.1"/>
    </source>
</evidence>
<dbReference type="PANTHER" id="PTHR12227">
    <property type="entry name" value="GLYCERATE KINASE"/>
    <property type="match status" value="1"/>
</dbReference>
<dbReference type="GeneID" id="9812100"/>
<dbReference type="Gene3D" id="3.40.1480.10">
    <property type="entry name" value="MOFRL domain"/>
    <property type="match status" value="1"/>
</dbReference>
<dbReference type="KEGG" id="crq:GCK72_011006"/>
<sequence length="217" mass="23443">MVGSSIHWFEIFFFDSPRSPPPSKFQNYIISSNDVALRAASESLTSSGFNSTIVTSSLSGNAAEIGRHFGDLISTKSIDKNQLLVGHQFDLHYPIALLFGGETTVHLSENPGKGGRNQEMVLACLDALKSRNPEYKFTFLSAGTDGQDGPTDAAGAIISNEDLQNPMMSSTSEYLNNSDSYSFWSHFNGGASHLKTGPSGTNVMDIQILLLEKEGVL</sequence>
<dbReference type="AlphaFoldDB" id="A0A6A5H7H9"/>
<dbReference type="SUPFAM" id="SSF82544">
    <property type="entry name" value="GckA/TtuD-like"/>
    <property type="match status" value="1"/>
</dbReference>
<gene>
    <name evidence="2" type="ORF">GCK72_011006</name>
</gene>
<comment type="caution">
    <text evidence="2">The sequence shown here is derived from an EMBL/GenBank/DDBJ whole genome shotgun (WGS) entry which is preliminary data.</text>
</comment>
<dbReference type="GO" id="GO:0008887">
    <property type="term" value="F:glycerate kinase activity"/>
    <property type="evidence" value="ECO:0007669"/>
    <property type="project" value="InterPro"/>
</dbReference>
<dbReference type="FunFam" id="3.40.1480.10:FF:000003">
    <property type="entry name" value="D-glycerate 2-kinase"/>
    <property type="match status" value="1"/>
</dbReference>
<dbReference type="Pfam" id="PF05161">
    <property type="entry name" value="MOFRL"/>
    <property type="match status" value="1"/>
</dbReference>
<dbReference type="Proteomes" id="UP000483820">
    <property type="component" value="Chromosome III"/>
</dbReference>
<evidence type="ECO:0000259" key="1">
    <source>
        <dbReference type="Pfam" id="PF05161"/>
    </source>
</evidence>
<feature type="domain" description="MOFRL" evidence="1">
    <location>
        <begin position="96"/>
        <end position="205"/>
    </location>
</feature>
<dbReference type="InterPro" id="IPR007835">
    <property type="entry name" value="MOFRL"/>
</dbReference>
<dbReference type="InterPro" id="IPR039760">
    <property type="entry name" value="MOFRL_protein"/>
</dbReference>
<dbReference type="InterPro" id="IPR037035">
    <property type="entry name" value="GK-like_C_sf"/>
</dbReference>
<dbReference type="EMBL" id="WUAV01000003">
    <property type="protein sequence ID" value="KAF1762744.1"/>
    <property type="molecule type" value="Genomic_DNA"/>
</dbReference>
<protein>
    <recommendedName>
        <fullName evidence="1">MOFRL domain-containing protein</fullName>
    </recommendedName>
</protein>
<reference evidence="2 3" key="1">
    <citation type="submission" date="2019-12" db="EMBL/GenBank/DDBJ databases">
        <title>Chromosome-level assembly of the Caenorhabditis remanei genome.</title>
        <authorList>
            <person name="Teterina A.A."/>
            <person name="Willis J.H."/>
            <person name="Phillips P.C."/>
        </authorList>
    </citation>
    <scope>NUCLEOTIDE SEQUENCE [LARGE SCALE GENOMIC DNA]</scope>
    <source>
        <strain evidence="2 3">PX506</strain>
        <tissue evidence="2">Whole organism</tissue>
    </source>
</reference>